<dbReference type="InterPro" id="IPR036390">
    <property type="entry name" value="WH_DNA-bd_sf"/>
</dbReference>
<feature type="domain" description="HTH gntR-type" evidence="4">
    <location>
        <begin position="7"/>
        <end position="75"/>
    </location>
</feature>
<dbReference type="PANTHER" id="PTHR44846">
    <property type="entry name" value="MANNOSYL-D-GLYCERATE TRANSPORT/METABOLISM SYSTEM REPRESSOR MNGR-RELATED"/>
    <property type="match status" value="1"/>
</dbReference>
<reference evidence="5 6" key="1">
    <citation type="submission" date="2019-02" db="EMBL/GenBank/DDBJ databases">
        <title>Sequencing the genomes of 1000 actinobacteria strains.</title>
        <authorList>
            <person name="Klenk H.-P."/>
        </authorList>
    </citation>
    <scope>NUCLEOTIDE SEQUENCE [LARGE SCALE GENOMIC DNA]</scope>
    <source>
        <strain evidence="5 6">DSM 18319</strain>
    </source>
</reference>
<keyword evidence="1" id="KW-0805">Transcription regulation</keyword>
<dbReference type="PRINTS" id="PR00035">
    <property type="entry name" value="HTHGNTR"/>
</dbReference>
<dbReference type="InterPro" id="IPR000524">
    <property type="entry name" value="Tscrpt_reg_HTH_GntR"/>
</dbReference>
<protein>
    <submittedName>
        <fullName evidence="5">GntR family transcriptional regulator</fullName>
    </submittedName>
</protein>
<dbReference type="Gene3D" id="1.10.10.10">
    <property type="entry name" value="Winged helix-like DNA-binding domain superfamily/Winged helix DNA-binding domain"/>
    <property type="match status" value="1"/>
</dbReference>
<dbReference type="InterPro" id="IPR050679">
    <property type="entry name" value="Bact_HTH_transcr_reg"/>
</dbReference>
<dbReference type="PANTHER" id="PTHR44846:SF1">
    <property type="entry name" value="MANNOSYL-D-GLYCERATE TRANSPORT_METABOLISM SYSTEM REPRESSOR MNGR-RELATED"/>
    <property type="match status" value="1"/>
</dbReference>
<dbReference type="CDD" id="cd07377">
    <property type="entry name" value="WHTH_GntR"/>
    <property type="match status" value="1"/>
</dbReference>
<evidence type="ECO:0000313" key="5">
    <source>
        <dbReference type="EMBL" id="RZU64970.1"/>
    </source>
</evidence>
<dbReference type="GO" id="GO:0045892">
    <property type="term" value="P:negative regulation of DNA-templated transcription"/>
    <property type="evidence" value="ECO:0007669"/>
    <property type="project" value="TreeGrafter"/>
</dbReference>
<evidence type="ECO:0000256" key="3">
    <source>
        <dbReference type="ARBA" id="ARBA00023163"/>
    </source>
</evidence>
<sequence length="239" mass="26373">MASDEYVPLYVQIGRHVRSQILGGQLNDGDAIPSEPSLMKTFGTTRGTVRQAIGELVNEGLVRREQGKGTFVQFRPMTHSIWNFGGFSDSIRGRAGLGVARVIEHEVIDVDGEPTLRLVRLRGIRTPEGDESIHSLDTSHLSLRLFPGLDTVDFENASLYQTLRERYGVHPHRTELSLTTVAPDAAVFALLGETPRSPALVTLRGHAYDGDDRQIEQIEIVYSSSIEFKISTTMPSTGD</sequence>
<dbReference type="PROSITE" id="PS50949">
    <property type="entry name" value="HTH_GNTR"/>
    <property type="match status" value="1"/>
</dbReference>
<gene>
    <name evidence="5" type="ORF">EV379_1284</name>
</gene>
<dbReference type="SMART" id="SM00866">
    <property type="entry name" value="UTRA"/>
    <property type="match status" value="1"/>
</dbReference>
<dbReference type="SMART" id="SM00345">
    <property type="entry name" value="HTH_GNTR"/>
    <property type="match status" value="1"/>
</dbReference>
<dbReference type="GO" id="GO:0003700">
    <property type="term" value="F:DNA-binding transcription factor activity"/>
    <property type="evidence" value="ECO:0007669"/>
    <property type="project" value="InterPro"/>
</dbReference>
<comment type="caution">
    <text evidence="5">The sequence shown here is derived from an EMBL/GenBank/DDBJ whole genome shotgun (WGS) entry which is preliminary data.</text>
</comment>
<dbReference type="InterPro" id="IPR028978">
    <property type="entry name" value="Chorismate_lyase_/UTRA_dom_sf"/>
</dbReference>
<dbReference type="AlphaFoldDB" id="A0A4Q8AKD3"/>
<dbReference type="Gene3D" id="3.40.1410.10">
    <property type="entry name" value="Chorismate lyase-like"/>
    <property type="match status" value="1"/>
</dbReference>
<dbReference type="InterPro" id="IPR036388">
    <property type="entry name" value="WH-like_DNA-bd_sf"/>
</dbReference>
<dbReference type="SUPFAM" id="SSF64288">
    <property type="entry name" value="Chorismate lyase-like"/>
    <property type="match status" value="1"/>
</dbReference>
<evidence type="ECO:0000313" key="6">
    <source>
        <dbReference type="Proteomes" id="UP000291483"/>
    </source>
</evidence>
<keyword evidence="3" id="KW-0804">Transcription</keyword>
<dbReference type="Pfam" id="PF00392">
    <property type="entry name" value="GntR"/>
    <property type="match status" value="1"/>
</dbReference>
<dbReference type="Pfam" id="PF07702">
    <property type="entry name" value="UTRA"/>
    <property type="match status" value="1"/>
</dbReference>
<organism evidence="5 6">
    <name type="scientific">Microterricola gilva</name>
    <dbReference type="NCBI Taxonomy" id="393267"/>
    <lineage>
        <taxon>Bacteria</taxon>
        <taxon>Bacillati</taxon>
        <taxon>Actinomycetota</taxon>
        <taxon>Actinomycetes</taxon>
        <taxon>Micrococcales</taxon>
        <taxon>Microbacteriaceae</taxon>
        <taxon>Microterricola</taxon>
    </lineage>
</organism>
<keyword evidence="6" id="KW-1185">Reference proteome</keyword>
<dbReference type="Proteomes" id="UP000291483">
    <property type="component" value="Unassembled WGS sequence"/>
</dbReference>
<dbReference type="SUPFAM" id="SSF46785">
    <property type="entry name" value="Winged helix' DNA-binding domain"/>
    <property type="match status" value="1"/>
</dbReference>
<evidence type="ECO:0000259" key="4">
    <source>
        <dbReference type="PROSITE" id="PS50949"/>
    </source>
</evidence>
<name>A0A4Q8AKD3_9MICO</name>
<evidence type="ECO:0000256" key="1">
    <source>
        <dbReference type="ARBA" id="ARBA00023015"/>
    </source>
</evidence>
<accession>A0A4Q8AKD3</accession>
<evidence type="ECO:0000256" key="2">
    <source>
        <dbReference type="ARBA" id="ARBA00023125"/>
    </source>
</evidence>
<dbReference type="InterPro" id="IPR011663">
    <property type="entry name" value="UTRA"/>
</dbReference>
<keyword evidence="2" id="KW-0238">DNA-binding</keyword>
<dbReference type="GO" id="GO:0003677">
    <property type="term" value="F:DNA binding"/>
    <property type="evidence" value="ECO:0007669"/>
    <property type="project" value="UniProtKB-KW"/>
</dbReference>
<dbReference type="EMBL" id="SHLC01000001">
    <property type="protein sequence ID" value="RZU64970.1"/>
    <property type="molecule type" value="Genomic_DNA"/>
</dbReference>
<proteinExistence type="predicted"/>
<dbReference type="RefSeq" id="WP_165397312.1">
    <property type="nucleotide sequence ID" value="NZ_SHLC01000001.1"/>
</dbReference>